<proteinExistence type="predicted"/>
<gene>
    <name evidence="1" type="ORF">tant81_gp056</name>
</gene>
<evidence type="ECO:0000313" key="2">
    <source>
        <dbReference type="Proteomes" id="UP000464671"/>
    </source>
</evidence>
<keyword evidence="2" id="KW-1185">Reference proteome</keyword>
<dbReference type="EMBL" id="MN812239">
    <property type="protein sequence ID" value="QHB40987.1"/>
    <property type="molecule type" value="Genomic_DNA"/>
</dbReference>
<name>A0A6B9LG64_9CAUD</name>
<accession>A0A6B9LG64</accession>
<reference evidence="1 2" key="1">
    <citation type="journal article" date="2020" name="Viruses">
        <title>Diversity and Host Interactions Among Virulent and Temperate Baltic Sea Flavobacterium Phages.</title>
        <authorList>
            <person name="Nilsson E."/>
            <person name="Bayfield O.W."/>
            <person name="Lundin D."/>
            <person name="Antson A.A."/>
            <person name="Holmfeldt K."/>
        </authorList>
    </citation>
    <scope>NUCLEOTIDE SEQUENCE [LARGE SCALE GENOMIC DNA]</scope>
</reference>
<organism evidence="1 2">
    <name type="scientific">Flavobacterium phage vB_FspS_tant8-1</name>
    <dbReference type="NCBI Taxonomy" id="2686278"/>
    <lineage>
        <taxon>Viruses</taxon>
        <taxon>Duplodnaviria</taxon>
        <taxon>Heunggongvirae</taxon>
        <taxon>Uroviricota</taxon>
        <taxon>Caudoviricetes</taxon>
        <taxon>Tantvirus</taxon>
        <taxon>Tantvirus tant</taxon>
    </lineage>
</organism>
<protein>
    <submittedName>
        <fullName evidence="1">Uncharacterized protein</fullName>
    </submittedName>
</protein>
<sequence length="588" mass="65563">MCDSNINETLFVDFSTTNDEFNWINGSSIPIETIGGQLILKSDSSTTEFRRGLGTLDASNNRIRLQVNLNIYRPQTSLSPDTKIVFGVFNGLNLVDQFSLVVNGMSANETISHNLDRLYKFENLSGNISLKIIVTDGFENHLLLDNLRCSNLFFCQDKVRTYFVIDNLINDVKNSMSSGIKLLEWKIDGVETLTTEFFTETTSVGQTPSNWKFAKANIDGENRVLENYNPNSFNPFVLDWGLEFDDSGSYYGGKPIGTISGSNYGQGIMNIGFEKPEILNANLISKNGAFFIDLDYTKSFKIVFEVLVNDNDDVNVYNAPRIYRKYTIEFDEYSCFSQFYYNDILKEPLVRINIGNDGFLFGLTDGVSQTNSISCSDSFVYEGQSIGTFEFLINFGSGIGNCGIDFDVVDVPVKIEIEWNGQIYTTNYVGLYSFGIQLLNLGIPNSQINTGNPSTGSGQLTFFKNLTDPQTALVKVYAPIENSNFTIAGICPSGTTEFVEFVWDDTLTSEDRTGSLSEVDVYVGTFLTPVTDVVLETAIDGIWTISAIFPDENSTYKIDVFIGVNELRLKGIDNASNVVYSNILKYTK</sequence>
<evidence type="ECO:0000313" key="1">
    <source>
        <dbReference type="EMBL" id="QHB40987.1"/>
    </source>
</evidence>
<dbReference type="Proteomes" id="UP000464671">
    <property type="component" value="Segment"/>
</dbReference>